<dbReference type="SUPFAM" id="SSF52058">
    <property type="entry name" value="L domain-like"/>
    <property type="match status" value="2"/>
</dbReference>
<dbReference type="Gene3D" id="3.80.10.10">
    <property type="entry name" value="Ribonuclease Inhibitor"/>
    <property type="match status" value="5"/>
</dbReference>
<protein>
    <submittedName>
        <fullName evidence="1">Leucine-rich repeat protein</fullName>
    </submittedName>
</protein>
<reference evidence="1" key="1">
    <citation type="submission" date="2020-10" db="EMBL/GenBank/DDBJ databases">
        <authorList>
            <person name="Gilroy R."/>
        </authorList>
    </citation>
    <scope>NUCLEOTIDE SEQUENCE</scope>
    <source>
        <strain evidence="1">10406</strain>
    </source>
</reference>
<dbReference type="Proteomes" id="UP000886857">
    <property type="component" value="Unassembled WGS sequence"/>
</dbReference>
<dbReference type="InterPro" id="IPR053139">
    <property type="entry name" value="Surface_bspA-like"/>
</dbReference>
<name>A0A9D1N9B0_9FIRM</name>
<dbReference type="SUPFAM" id="SSF52200">
    <property type="entry name" value="Toll/Interleukin receptor TIR domain"/>
    <property type="match status" value="1"/>
</dbReference>
<evidence type="ECO:0000313" key="1">
    <source>
        <dbReference type="EMBL" id="HIU98536.1"/>
    </source>
</evidence>
<dbReference type="Gene3D" id="3.40.50.10140">
    <property type="entry name" value="Toll/interleukin-1 receptor homology (TIR) domain"/>
    <property type="match status" value="1"/>
</dbReference>
<dbReference type="InterPro" id="IPR035897">
    <property type="entry name" value="Toll_tir_struct_dom_sf"/>
</dbReference>
<dbReference type="Pfam" id="PF13306">
    <property type="entry name" value="LRR_5"/>
    <property type="match status" value="4"/>
</dbReference>
<dbReference type="InterPro" id="IPR026906">
    <property type="entry name" value="LRR_5"/>
</dbReference>
<evidence type="ECO:0000313" key="2">
    <source>
        <dbReference type="Proteomes" id="UP000886857"/>
    </source>
</evidence>
<comment type="caution">
    <text evidence="1">The sequence shown here is derived from an EMBL/GenBank/DDBJ whole genome shotgun (WGS) entry which is preliminary data.</text>
</comment>
<dbReference type="EMBL" id="DVOE01000022">
    <property type="protein sequence ID" value="HIU98536.1"/>
    <property type="molecule type" value="Genomic_DNA"/>
</dbReference>
<dbReference type="PANTHER" id="PTHR45661:SF3">
    <property type="entry name" value="IG-LIKE DOMAIN-CONTAINING PROTEIN"/>
    <property type="match status" value="1"/>
</dbReference>
<accession>A0A9D1N9B0</accession>
<proteinExistence type="predicted"/>
<gene>
    <name evidence="1" type="ORF">IAC73_01670</name>
</gene>
<sequence>MYKGKKCNIFICYRGRKDGQGDAAAACLYKGLNEIAEFKPFYADGILVAGVDNFKNASRQVLEETKVFILLLTPGFFDECSHRDDMVKDEIQTALNNARIRFIPIVLPGFDAKREFTKEVSDLFEGNFEDRIEHVSPIEWHDPGRFEIKDQLVRMISRILDDCDEDNAVAQAASDDMAIGKGADIKTAYLTIKNGVLTECNRKVKGELIIPHGVPSIGAHAFDGCTSLTSVIIPDSVTDIGDIAFQGCTSLASVTIGNGVTSIGVGAFWGCKSLTSVAIGKSVTSIGNAAFGYCTSLTSVAIPNSVKSIGKAAFYGCDSLKSVYITDIKKWLAIDFSDEFVNPLYYAKNLYLNGELVTDLVIPDGVKSIGRKAFCGCDSLTSVTIPNSVTSIKDYAFDGCDSLTSVTIGSGVTSIGISAFSDRTGLTSLHYTGDMASWLEKTWHDKIMSRDLVLYIDGNKVEGEVVIPDGTVAIRADAFSGQTSLTSIVIPNSVTSIEDYAFRGCNSLTSVTIPNSVTSIGISAFSGCTSLVSVTIPDGVTSIGYGAFWGCTSLTSVIIGNGVTSIGGAAFRDCTSLTSIIIPGSVTSIGDQAFGYCPSLETLTVAPGNPKYHSAGNCVIETATSTLIQGCNNSVIPSDGSVTSIGDYAFRGCTYLTSITIPDSVTSIEDSAFRGCNSLTSVTIPNSVTSIGSCAFAYCDSLTSVTFEGTMAEWNSVDKGSSWKYNCPFTEVVCSDGVVAV</sequence>
<organism evidence="1 2">
    <name type="scientific">Candidatus Limadaptatus stercoripullorum</name>
    <dbReference type="NCBI Taxonomy" id="2840846"/>
    <lineage>
        <taxon>Bacteria</taxon>
        <taxon>Bacillati</taxon>
        <taxon>Bacillota</taxon>
        <taxon>Clostridia</taxon>
        <taxon>Eubacteriales</taxon>
        <taxon>Candidatus Limadaptatus</taxon>
    </lineage>
</organism>
<dbReference type="AlphaFoldDB" id="A0A9D1N9B0"/>
<reference evidence="1" key="2">
    <citation type="journal article" date="2021" name="PeerJ">
        <title>Extensive microbial diversity within the chicken gut microbiome revealed by metagenomics and culture.</title>
        <authorList>
            <person name="Gilroy R."/>
            <person name="Ravi A."/>
            <person name="Getino M."/>
            <person name="Pursley I."/>
            <person name="Horton D.L."/>
            <person name="Alikhan N.F."/>
            <person name="Baker D."/>
            <person name="Gharbi K."/>
            <person name="Hall N."/>
            <person name="Watson M."/>
            <person name="Adriaenssens E.M."/>
            <person name="Foster-Nyarko E."/>
            <person name="Jarju S."/>
            <person name="Secka A."/>
            <person name="Antonio M."/>
            <person name="Oren A."/>
            <person name="Chaudhuri R.R."/>
            <person name="La Ragione R."/>
            <person name="Hildebrand F."/>
            <person name="Pallen M.J."/>
        </authorList>
    </citation>
    <scope>NUCLEOTIDE SEQUENCE</scope>
    <source>
        <strain evidence="1">10406</strain>
    </source>
</reference>
<dbReference type="InterPro" id="IPR032675">
    <property type="entry name" value="LRR_dom_sf"/>
</dbReference>
<dbReference type="PANTHER" id="PTHR45661">
    <property type="entry name" value="SURFACE ANTIGEN"/>
    <property type="match status" value="1"/>
</dbReference>